<sequence>MLPAYSCPDLIWANPGSCGVWKAFSGLDLREVQRNIRGESA</sequence>
<organism evidence="1">
    <name type="scientific">Anguilla anguilla</name>
    <name type="common">European freshwater eel</name>
    <name type="synonym">Muraena anguilla</name>
    <dbReference type="NCBI Taxonomy" id="7936"/>
    <lineage>
        <taxon>Eukaryota</taxon>
        <taxon>Metazoa</taxon>
        <taxon>Chordata</taxon>
        <taxon>Craniata</taxon>
        <taxon>Vertebrata</taxon>
        <taxon>Euteleostomi</taxon>
        <taxon>Actinopterygii</taxon>
        <taxon>Neopterygii</taxon>
        <taxon>Teleostei</taxon>
        <taxon>Anguilliformes</taxon>
        <taxon>Anguillidae</taxon>
        <taxon>Anguilla</taxon>
    </lineage>
</organism>
<dbReference type="EMBL" id="GBXM01004510">
    <property type="protein sequence ID" value="JAI04068.1"/>
    <property type="molecule type" value="Transcribed_RNA"/>
</dbReference>
<dbReference type="AlphaFoldDB" id="A0A0E9XMV9"/>
<proteinExistence type="predicted"/>
<reference evidence="1" key="2">
    <citation type="journal article" date="2015" name="Fish Shellfish Immunol.">
        <title>Early steps in the European eel (Anguilla anguilla)-Vibrio vulnificus interaction in the gills: Role of the RtxA13 toxin.</title>
        <authorList>
            <person name="Callol A."/>
            <person name="Pajuelo D."/>
            <person name="Ebbesson L."/>
            <person name="Teles M."/>
            <person name="MacKenzie S."/>
            <person name="Amaro C."/>
        </authorList>
    </citation>
    <scope>NUCLEOTIDE SEQUENCE</scope>
</reference>
<protein>
    <submittedName>
        <fullName evidence="1">Uncharacterized protein</fullName>
    </submittedName>
</protein>
<accession>A0A0E9XMV9</accession>
<evidence type="ECO:0000313" key="1">
    <source>
        <dbReference type="EMBL" id="JAI04068.1"/>
    </source>
</evidence>
<reference evidence="1" key="1">
    <citation type="submission" date="2014-11" db="EMBL/GenBank/DDBJ databases">
        <authorList>
            <person name="Amaro Gonzalez C."/>
        </authorList>
    </citation>
    <scope>NUCLEOTIDE SEQUENCE</scope>
</reference>
<name>A0A0E9XMV9_ANGAN</name>